<dbReference type="PANTHER" id="PTHR43656">
    <property type="entry name" value="BINDING OXIDOREDUCTASE, PUTATIVE (AFU_ORTHOLOGUE AFUA_2G08260)-RELATED"/>
    <property type="match status" value="1"/>
</dbReference>
<organism evidence="4 5">
    <name type="scientific">Tritrichomonas musculus</name>
    <dbReference type="NCBI Taxonomy" id="1915356"/>
    <lineage>
        <taxon>Eukaryota</taxon>
        <taxon>Metamonada</taxon>
        <taxon>Parabasalia</taxon>
        <taxon>Tritrichomonadida</taxon>
        <taxon>Tritrichomonadidae</taxon>
        <taxon>Tritrichomonas</taxon>
    </lineage>
</organism>
<sequence>MSLSILFQQKKVGRLTIPNHFMRSATYEGLADNDGRPSGKLISMIETLSKGGVGLIVPGAVYVTKSGQGYFGQSGLTTLEQARMWNLCIENVHKNGSKFLFQIIHHGTRSDPRFNGGFMPSGPTAINKEQHELTNAEIEDIIQDFADSAELAYRAKSDGVQIHAGHGYLLNEFLSPAINKRIDKWGGCDENRVRIIKEIVKAIRERVPDDFSISIKMNGDDHIEGGMKPELAAKYVNSMKNDFDFFEISAGGNYSILSQVNEKVLTKGVKNDNKKKELVNFAKMFTKGTQFKEMYNLDALKIIKKAVPDVNLALVGGNRKFSDMEKVVKEGLVDIISLSRPLLHDPFLVQKFKEKKIDHSPCISCGACLLNSEKGIYCHLPRK</sequence>
<dbReference type="CDD" id="cd02803">
    <property type="entry name" value="OYE_like_FMN_family"/>
    <property type="match status" value="1"/>
</dbReference>
<dbReference type="Pfam" id="PF00724">
    <property type="entry name" value="Oxidored_FMN"/>
    <property type="match status" value="1"/>
</dbReference>
<dbReference type="EMBL" id="JAPFFF010000010">
    <property type="protein sequence ID" value="KAK8881168.1"/>
    <property type="molecule type" value="Genomic_DNA"/>
</dbReference>
<evidence type="ECO:0000256" key="2">
    <source>
        <dbReference type="ARBA" id="ARBA00023002"/>
    </source>
</evidence>
<dbReference type="SUPFAM" id="SSF51395">
    <property type="entry name" value="FMN-linked oxidoreductases"/>
    <property type="match status" value="1"/>
</dbReference>
<reference evidence="4 5" key="1">
    <citation type="submission" date="2024-04" db="EMBL/GenBank/DDBJ databases">
        <title>Tritrichomonas musculus Genome.</title>
        <authorList>
            <person name="Alves-Ferreira E."/>
            <person name="Grigg M."/>
            <person name="Lorenzi H."/>
            <person name="Galac M."/>
        </authorList>
    </citation>
    <scope>NUCLEOTIDE SEQUENCE [LARGE SCALE GENOMIC DNA]</scope>
    <source>
        <strain evidence="4 5">EAF2021</strain>
    </source>
</reference>
<evidence type="ECO:0000256" key="1">
    <source>
        <dbReference type="ARBA" id="ARBA00022630"/>
    </source>
</evidence>
<gene>
    <name evidence="4" type="ORF">M9Y10_003898</name>
</gene>
<dbReference type="Gene3D" id="3.20.20.70">
    <property type="entry name" value="Aldolase class I"/>
    <property type="match status" value="1"/>
</dbReference>
<dbReference type="PANTHER" id="PTHR43656:SF2">
    <property type="entry name" value="BINDING OXIDOREDUCTASE, PUTATIVE (AFU_ORTHOLOGUE AFUA_2G08260)-RELATED"/>
    <property type="match status" value="1"/>
</dbReference>
<keyword evidence="2" id="KW-0560">Oxidoreductase</keyword>
<evidence type="ECO:0000313" key="5">
    <source>
        <dbReference type="Proteomes" id="UP001470230"/>
    </source>
</evidence>
<protein>
    <recommendedName>
        <fullName evidence="3">NADH:flavin oxidoreductase/NADH oxidase N-terminal domain-containing protein</fullName>
    </recommendedName>
</protein>
<keyword evidence="5" id="KW-1185">Reference proteome</keyword>
<dbReference type="InterPro" id="IPR001155">
    <property type="entry name" value="OxRdtase_FMN_N"/>
</dbReference>
<proteinExistence type="predicted"/>
<evidence type="ECO:0000313" key="4">
    <source>
        <dbReference type="EMBL" id="KAK8881168.1"/>
    </source>
</evidence>
<evidence type="ECO:0000259" key="3">
    <source>
        <dbReference type="Pfam" id="PF00724"/>
    </source>
</evidence>
<name>A0ABR2JQT9_9EUKA</name>
<accession>A0ABR2JQT9</accession>
<keyword evidence="1" id="KW-0285">Flavoprotein</keyword>
<dbReference type="InterPro" id="IPR051799">
    <property type="entry name" value="NADH_flavin_oxidoreductase"/>
</dbReference>
<feature type="domain" description="NADH:flavin oxidoreductase/NADH oxidase N-terminal" evidence="3">
    <location>
        <begin position="6"/>
        <end position="355"/>
    </location>
</feature>
<dbReference type="Proteomes" id="UP001470230">
    <property type="component" value="Unassembled WGS sequence"/>
</dbReference>
<dbReference type="InterPro" id="IPR013785">
    <property type="entry name" value="Aldolase_TIM"/>
</dbReference>
<comment type="caution">
    <text evidence="4">The sequence shown here is derived from an EMBL/GenBank/DDBJ whole genome shotgun (WGS) entry which is preliminary data.</text>
</comment>